<evidence type="ECO:0000313" key="1">
    <source>
        <dbReference type="EMBL" id="MBB3132874.1"/>
    </source>
</evidence>
<comment type="caution">
    <text evidence="1">The sequence shown here is derived from an EMBL/GenBank/DDBJ whole genome shotgun (WGS) entry which is preliminary data.</text>
</comment>
<organism evidence="1 2">
    <name type="scientific">Rhizobium pisi</name>
    <dbReference type="NCBI Taxonomy" id="574561"/>
    <lineage>
        <taxon>Bacteria</taxon>
        <taxon>Pseudomonadati</taxon>
        <taxon>Pseudomonadota</taxon>
        <taxon>Alphaproteobacteria</taxon>
        <taxon>Hyphomicrobiales</taxon>
        <taxon>Rhizobiaceae</taxon>
        <taxon>Rhizobium/Agrobacterium group</taxon>
        <taxon>Rhizobium</taxon>
    </lineage>
</organism>
<dbReference type="EMBL" id="JACHXH010000002">
    <property type="protein sequence ID" value="MBB3132874.1"/>
    <property type="molecule type" value="Genomic_DNA"/>
</dbReference>
<name>A0A7W5FXM7_9HYPH</name>
<keyword evidence="2" id="KW-1185">Reference proteome</keyword>
<dbReference type="Proteomes" id="UP000518315">
    <property type="component" value="Unassembled WGS sequence"/>
</dbReference>
<sequence>MTLAKALKIALFSLLGLGVIHNLEAAPEAQVAV</sequence>
<accession>A0A7W5FXM7</accession>
<reference evidence="1 2" key="1">
    <citation type="submission" date="2020-08" db="EMBL/GenBank/DDBJ databases">
        <title>Genomic Encyclopedia of Type Strains, Phase III (KMG-III): the genomes of soil and plant-associated and newly described type strains.</title>
        <authorList>
            <person name="Whitman W."/>
        </authorList>
    </citation>
    <scope>NUCLEOTIDE SEQUENCE [LARGE SCALE GENOMIC DNA]</scope>
    <source>
        <strain evidence="1 2">CECT 4113</strain>
    </source>
</reference>
<protein>
    <submittedName>
        <fullName evidence="1">Uncharacterized protein</fullName>
    </submittedName>
</protein>
<dbReference type="AlphaFoldDB" id="A0A7W5FXM7"/>
<gene>
    <name evidence="1" type="ORF">FHS26_000577</name>
</gene>
<evidence type="ECO:0000313" key="2">
    <source>
        <dbReference type="Proteomes" id="UP000518315"/>
    </source>
</evidence>
<proteinExistence type="predicted"/>